<dbReference type="PROSITE" id="PS51000">
    <property type="entry name" value="HTH_DEOR_2"/>
    <property type="match status" value="1"/>
</dbReference>
<dbReference type="InterPro" id="IPR018356">
    <property type="entry name" value="Tscrpt_reg_HTH_DeoR_CS"/>
</dbReference>
<feature type="domain" description="HTH deoR-type" evidence="4">
    <location>
        <begin position="3"/>
        <end position="58"/>
    </location>
</feature>
<dbReference type="InterPro" id="IPR036390">
    <property type="entry name" value="WH_DNA-bd_sf"/>
</dbReference>
<protein>
    <submittedName>
        <fullName evidence="5">DeoR family transcriptional regulator</fullName>
    </submittedName>
</protein>
<dbReference type="PANTHER" id="PTHR30363:SF44">
    <property type="entry name" value="AGA OPERON TRANSCRIPTIONAL REPRESSOR-RELATED"/>
    <property type="match status" value="1"/>
</dbReference>
<sequence length="262" mass="29993">MNSVRRRNEIIMDVRRVGSVSVDELMLTYGVSVETIRRDLRILDEKGFVRRTYGGAVKREQTTWDMPYYDRMQLNLERKEAIAREAMLLLEEGDSVFVDGNTTGLVLSRLIPDDKNLTIVTNSAMVALNLVQKKGKLNVYMVGGEVGEDGMTFGYKLHCELRQYRFDKALFSCMGFGAQGIYYSKWEPLQIAQMMVEQSNHLILMADSSKANRSGFLFGMELNRIQTLVTDEGTPHEMRESLRETVRNLIVTRSDEPELRQG</sequence>
<dbReference type="RefSeq" id="WP_171686586.1">
    <property type="nucleotide sequence ID" value="NZ_WHNZ01000064.1"/>
</dbReference>
<evidence type="ECO:0000313" key="5">
    <source>
        <dbReference type="EMBL" id="NOV03783.1"/>
    </source>
</evidence>
<reference evidence="5 6" key="1">
    <citation type="submission" date="2019-10" db="EMBL/GenBank/DDBJ databases">
        <title>Description of Paenibacillus pedi sp. nov.</title>
        <authorList>
            <person name="Carlier A."/>
            <person name="Qi S."/>
        </authorList>
    </citation>
    <scope>NUCLEOTIDE SEQUENCE [LARGE SCALE GENOMIC DNA]</scope>
    <source>
        <strain evidence="5 6">LMG 31457</strain>
    </source>
</reference>
<evidence type="ECO:0000256" key="1">
    <source>
        <dbReference type="ARBA" id="ARBA00023015"/>
    </source>
</evidence>
<dbReference type="SUPFAM" id="SSF100950">
    <property type="entry name" value="NagB/RpiA/CoA transferase-like"/>
    <property type="match status" value="1"/>
</dbReference>
<keyword evidence="1" id="KW-0805">Transcription regulation</keyword>
<dbReference type="InterPro" id="IPR014036">
    <property type="entry name" value="DeoR-like_C"/>
</dbReference>
<proteinExistence type="predicted"/>
<comment type="caution">
    <text evidence="5">The sequence shown here is derived from an EMBL/GenBank/DDBJ whole genome shotgun (WGS) entry which is preliminary data.</text>
</comment>
<evidence type="ECO:0000259" key="4">
    <source>
        <dbReference type="PROSITE" id="PS51000"/>
    </source>
</evidence>
<name>A0ABX1ZYB6_9BACL</name>
<dbReference type="SMART" id="SM01134">
    <property type="entry name" value="DeoRC"/>
    <property type="match status" value="1"/>
</dbReference>
<gene>
    <name evidence="5" type="ORF">GC097_27620</name>
</gene>
<dbReference type="PRINTS" id="PR00037">
    <property type="entry name" value="HTHLACR"/>
</dbReference>
<dbReference type="InterPro" id="IPR001034">
    <property type="entry name" value="DeoR_HTH"/>
</dbReference>
<dbReference type="SMART" id="SM00420">
    <property type="entry name" value="HTH_DEOR"/>
    <property type="match status" value="1"/>
</dbReference>
<dbReference type="Pfam" id="PF00455">
    <property type="entry name" value="DeoRC"/>
    <property type="match status" value="1"/>
</dbReference>
<dbReference type="PROSITE" id="PS00894">
    <property type="entry name" value="HTH_DEOR_1"/>
    <property type="match status" value="1"/>
</dbReference>
<organism evidence="5 6">
    <name type="scientific">Paenibacillus planticolens</name>
    <dbReference type="NCBI Taxonomy" id="2654976"/>
    <lineage>
        <taxon>Bacteria</taxon>
        <taxon>Bacillati</taxon>
        <taxon>Bacillota</taxon>
        <taxon>Bacilli</taxon>
        <taxon>Bacillales</taxon>
        <taxon>Paenibacillaceae</taxon>
        <taxon>Paenibacillus</taxon>
    </lineage>
</organism>
<keyword evidence="2" id="KW-0238">DNA-binding</keyword>
<dbReference type="InterPro" id="IPR037171">
    <property type="entry name" value="NagB/RpiA_transferase-like"/>
</dbReference>
<dbReference type="Pfam" id="PF08220">
    <property type="entry name" value="HTH_DeoR"/>
    <property type="match status" value="1"/>
</dbReference>
<evidence type="ECO:0000256" key="3">
    <source>
        <dbReference type="ARBA" id="ARBA00023163"/>
    </source>
</evidence>
<dbReference type="SUPFAM" id="SSF46785">
    <property type="entry name" value="Winged helix' DNA-binding domain"/>
    <property type="match status" value="1"/>
</dbReference>
<keyword evidence="6" id="KW-1185">Reference proteome</keyword>
<dbReference type="PANTHER" id="PTHR30363">
    <property type="entry name" value="HTH-TYPE TRANSCRIPTIONAL REGULATOR SRLR-RELATED"/>
    <property type="match status" value="1"/>
</dbReference>
<dbReference type="EMBL" id="WHNZ01000064">
    <property type="protein sequence ID" value="NOV03783.1"/>
    <property type="molecule type" value="Genomic_DNA"/>
</dbReference>
<evidence type="ECO:0000313" key="6">
    <source>
        <dbReference type="Proteomes" id="UP000618579"/>
    </source>
</evidence>
<dbReference type="Proteomes" id="UP000618579">
    <property type="component" value="Unassembled WGS sequence"/>
</dbReference>
<dbReference type="InterPro" id="IPR050313">
    <property type="entry name" value="Carb_Metab_HTH_regulators"/>
</dbReference>
<evidence type="ECO:0000256" key="2">
    <source>
        <dbReference type="ARBA" id="ARBA00023125"/>
    </source>
</evidence>
<keyword evidence="3" id="KW-0804">Transcription</keyword>
<accession>A0ABX1ZYB6</accession>